<organism evidence="1">
    <name type="scientific">Paraconexibacter sp. AEG42_29</name>
    <dbReference type="NCBI Taxonomy" id="2997339"/>
    <lineage>
        <taxon>Bacteria</taxon>
        <taxon>Bacillati</taxon>
        <taxon>Actinomycetota</taxon>
        <taxon>Thermoleophilia</taxon>
        <taxon>Solirubrobacterales</taxon>
        <taxon>Paraconexibacteraceae</taxon>
        <taxon>Paraconexibacter</taxon>
    </lineage>
</organism>
<proteinExistence type="predicted"/>
<accession>A0AAU7B146</accession>
<dbReference type="KEGG" id="parq:DSM112329_04324"/>
<name>A0AAU7B146_9ACTN</name>
<protein>
    <submittedName>
        <fullName evidence="1">Uncharacterized protein</fullName>
    </submittedName>
</protein>
<dbReference type="RefSeq" id="WP_354698636.1">
    <property type="nucleotide sequence ID" value="NZ_CP114014.1"/>
</dbReference>
<evidence type="ECO:0000313" key="1">
    <source>
        <dbReference type="EMBL" id="XAY07442.1"/>
    </source>
</evidence>
<gene>
    <name evidence="1" type="ORF">DSM112329_04324</name>
</gene>
<reference evidence="1" key="1">
    <citation type="submission" date="2022-12" db="EMBL/GenBank/DDBJ databases">
        <title>Paraconexibacter alkalitolerans sp. nov. and Baekduia alba sp. nov., isolated from soil and emended description of the genera Paraconexibacter (Chun et al., 2020) and Baekduia (An et al., 2020).</title>
        <authorList>
            <person name="Vieira S."/>
            <person name="Huber K.J."/>
            <person name="Geppert A."/>
            <person name="Wolf J."/>
            <person name="Neumann-Schaal M."/>
            <person name="Muesken M."/>
            <person name="Overmann J."/>
        </authorList>
    </citation>
    <scope>NUCLEOTIDE SEQUENCE</scope>
    <source>
        <strain evidence="1">AEG42_29</strain>
    </source>
</reference>
<sequence>MSSFELAYQQWRAGDQLAAQVEGAKRIAVDRVCDALHAELRRRLGGTFTTDELVELYDRGTSWCLDLAAATAPGAPWAWDERVVADATFFRYVREAQDFAGGRRIELEQDA</sequence>
<dbReference type="AlphaFoldDB" id="A0AAU7B146"/>
<dbReference type="EMBL" id="CP114014">
    <property type="protein sequence ID" value="XAY07442.1"/>
    <property type="molecule type" value="Genomic_DNA"/>
</dbReference>